<dbReference type="GO" id="GO:0030447">
    <property type="term" value="P:filamentous growth"/>
    <property type="evidence" value="ECO:0007669"/>
    <property type="project" value="UniProtKB-ARBA"/>
</dbReference>
<proteinExistence type="inferred from homology"/>
<accession>A0A1B2J9U0</accession>
<dbReference type="InterPro" id="IPR011009">
    <property type="entry name" value="Kinase-like_dom_sf"/>
</dbReference>
<evidence type="ECO:0000256" key="7">
    <source>
        <dbReference type="ARBA" id="ARBA00022840"/>
    </source>
</evidence>
<feature type="compositionally biased region" description="Basic residues" evidence="11">
    <location>
        <begin position="752"/>
        <end position="768"/>
    </location>
</feature>
<keyword evidence="5 10" id="KW-0547">Nucleotide-binding</keyword>
<evidence type="ECO:0000256" key="10">
    <source>
        <dbReference type="PROSITE-ProRule" id="PRU10141"/>
    </source>
</evidence>
<keyword evidence="6" id="KW-0418">Kinase</keyword>
<dbReference type="GO" id="GO:0035556">
    <property type="term" value="P:intracellular signal transduction"/>
    <property type="evidence" value="ECO:0007669"/>
    <property type="project" value="TreeGrafter"/>
</dbReference>
<feature type="region of interest" description="Disordered" evidence="11">
    <location>
        <begin position="1"/>
        <end position="38"/>
    </location>
</feature>
<dbReference type="InterPro" id="IPR008271">
    <property type="entry name" value="Ser/Thr_kinase_AS"/>
</dbReference>
<comment type="similarity">
    <text evidence="1">Belongs to the protein kinase superfamily. CAMK Ser/Thr protein kinase family. NIM1 subfamily.</text>
</comment>
<dbReference type="SMART" id="SM00220">
    <property type="entry name" value="S_TKc"/>
    <property type="match status" value="1"/>
</dbReference>
<keyword evidence="4" id="KW-0808">Transferase</keyword>
<dbReference type="PROSITE" id="PS50011">
    <property type="entry name" value="PROTEIN_KINASE_DOM"/>
    <property type="match status" value="1"/>
</dbReference>
<dbReference type="GO" id="GO:0004674">
    <property type="term" value="F:protein serine/threonine kinase activity"/>
    <property type="evidence" value="ECO:0007669"/>
    <property type="project" value="UniProtKB-KW"/>
</dbReference>
<dbReference type="InterPro" id="IPR001772">
    <property type="entry name" value="KA1_dom"/>
</dbReference>
<feature type="region of interest" description="Disordered" evidence="11">
    <location>
        <begin position="679"/>
        <end position="787"/>
    </location>
</feature>
<dbReference type="EC" id="2.7.11.1" evidence="2"/>
<evidence type="ECO:0000259" key="13">
    <source>
        <dbReference type="PROSITE" id="PS50032"/>
    </source>
</evidence>
<feature type="region of interest" description="Disordered" evidence="11">
    <location>
        <begin position="910"/>
        <end position="954"/>
    </location>
</feature>
<dbReference type="GO" id="GO:0005524">
    <property type="term" value="F:ATP binding"/>
    <property type="evidence" value="ECO:0007669"/>
    <property type="project" value="UniProtKB-UniRule"/>
</dbReference>
<feature type="domain" description="Protein kinase" evidence="12">
    <location>
        <begin position="103"/>
        <end position="381"/>
    </location>
</feature>
<evidence type="ECO:0000256" key="5">
    <source>
        <dbReference type="ARBA" id="ARBA00022741"/>
    </source>
</evidence>
<dbReference type="OrthoDB" id="1928777at2759"/>
<feature type="region of interest" description="Disordered" evidence="11">
    <location>
        <begin position="574"/>
        <end position="629"/>
    </location>
</feature>
<dbReference type="PROSITE" id="PS00107">
    <property type="entry name" value="PROTEIN_KINASE_ATP"/>
    <property type="match status" value="1"/>
</dbReference>
<dbReference type="FunFam" id="1.10.510.10:FF:000571">
    <property type="entry name" value="Maternal embryonic leucine zipper kinase"/>
    <property type="match status" value="1"/>
</dbReference>
<protein>
    <recommendedName>
        <fullName evidence="2">non-specific serine/threonine protein kinase</fullName>
        <ecNumber evidence="2">2.7.11.1</ecNumber>
    </recommendedName>
</protein>
<keyword evidence="15" id="KW-1185">Reference proteome</keyword>
<evidence type="ECO:0000259" key="12">
    <source>
        <dbReference type="PROSITE" id="PS50011"/>
    </source>
</evidence>
<evidence type="ECO:0000256" key="1">
    <source>
        <dbReference type="ARBA" id="ARBA00010791"/>
    </source>
</evidence>
<dbReference type="InterPro" id="IPR028375">
    <property type="entry name" value="KA1/Ssp2_C"/>
</dbReference>
<comment type="catalytic activity">
    <reaction evidence="9">
        <text>L-seryl-[protein] + ATP = O-phospho-L-seryl-[protein] + ADP + H(+)</text>
        <dbReference type="Rhea" id="RHEA:17989"/>
        <dbReference type="Rhea" id="RHEA-COMP:9863"/>
        <dbReference type="Rhea" id="RHEA-COMP:11604"/>
        <dbReference type="ChEBI" id="CHEBI:15378"/>
        <dbReference type="ChEBI" id="CHEBI:29999"/>
        <dbReference type="ChEBI" id="CHEBI:30616"/>
        <dbReference type="ChEBI" id="CHEBI:83421"/>
        <dbReference type="ChEBI" id="CHEBI:456216"/>
        <dbReference type="EC" id="2.7.11.1"/>
    </reaction>
</comment>
<evidence type="ECO:0000256" key="4">
    <source>
        <dbReference type="ARBA" id="ARBA00022679"/>
    </source>
</evidence>
<dbReference type="Proteomes" id="UP000094565">
    <property type="component" value="Chromosome 1"/>
</dbReference>
<dbReference type="Gene3D" id="3.30.310.80">
    <property type="entry name" value="Kinase associated domain 1, KA1"/>
    <property type="match status" value="1"/>
</dbReference>
<evidence type="ECO:0000256" key="6">
    <source>
        <dbReference type="ARBA" id="ARBA00022777"/>
    </source>
</evidence>
<evidence type="ECO:0000313" key="15">
    <source>
        <dbReference type="Proteomes" id="UP000094565"/>
    </source>
</evidence>
<feature type="region of interest" description="Disordered" evidence="11">
    <location>
        <begin position="990"/>
        <end position="1015"/>
    </location>
</feature>
<dbReference type="Gene3D" id="1.10.510.10">
    <property type="entry name" value="Transferase(Phosphotransferase) domain 1"/>
    <property type="match status" value="1"/>
</dbReference>
<gene>
    <name evidence="14" type="primary">KIN1</name>
    <name evidence="14" type="ORF">ATY40_BA7500367</name>
</gene>
<organism evidence="14 15">
    <name type="scientific">Komagataella pastoris</name>
    <name type="common">Yeast</name>
    <name type="synonym">Pichia pastoris</name>
    <dbReference type="NCBI Taxonomy" id="4922"/>
    <lineage>
        <taxon>Eukaryota</taxon>
        <taxon>Fungi</taxon>
        <taxon>Dikarya</taxon>
        <taxon>Ascomycota</taxon>
        <taxon>Saccharomycotina</taxon>
        <taxon>Pichiomycetes</taxon>
        <taxon>Pichiales</taxon>
        <taxon>Pichiaceae</taxon>
        <taxon>Komagataella</taxon>
    </lineage>
</organism>
<dbReference type="Pfam" id="PF02149">
    <property type="entry name" value="KA1"/>
    <property type="match status" value="1"/>
</dbReference>
<feature type="domain" description="KA1" evidence="13">
    <location>
        <begin position="1056"/>
        <end position="1105"/>
    </location>
</feature>
<dbReference type="GO" id="GO:0005737">
    <property type="term" value="C:cytoplasm"/>
    <property type="evidence" value="ECO:0007669"/>
    <property type="project" value="TreeGrafter"/>
</dbReference>
<feature type="binding site" evidence="10">
    <location>
        <position position="132"/>
    </location>
    <ligand>
        <name>ATP</name>
        <dbReference type="ChEBI" id="CHEBI:30616"/>
    </ligand>
</feature>
<name>A0A1B2J9U0_PICPA</name>
<reference evidence="14 15" key="1">
    <citation type="submission" date="2016-02" db="EMBL/GenBank/DDBJ databases">
        <title>Comparative genomic and transcriptomic foundation for Pichia pastoris.</title>
        <authorList>
            <person name="Love K.R."/>
            <person name="Shah K.A."/>
            <person name="Whittaker C.A."/>
            <person name="Wu J."/>
            <person name="Bartlett M.C."/>
            <person name="Ma D."/>
            <person name="Leeson R.L."/>
            <person name="Priest M."/>
            <person name="Young S.K."/>
            <person name="Love J.C."/>
        </authorList>
    </citation>
    <scope>NUCLEOTIDE SEQUENCE [LARGE SCALE GENOMIC DNA]</scope>
    <source>
        <strain evidence="14 15">ATCC 28485</strain>
    </source>
</reference>
<keyword evidence="7 10" id="KW-0067">ATP-binding</keyword>
<dbReference type="PROSITE" id="PS00108">
    <property type="entry name" value="PROTEIN_KINASE_ST"/>
    <property type="match status" value="1"/>
</dbReference>
<evidence type="ECO:0000256" key="3">
    <source>
        <dbReference type="ARBA" id="ARBA00022527"/>
    </source>
</evidence>
<dbReference type="EMBL" id="CP014584">
    <property type="protein sequence ID" value="ANZ74558.1"/>
    <property type="molecule type" value="Genomic_DNA"/>
</dbReference>
<dbReference type="GO" id="GO:0106310">
    <property type="term" value="F:protein serine kinase activity"/>
    <property type="evidence" value="ECO:0007669"/>
    <property type="project" value="RHEA"/>
</dbReference>
<sequence length="1105" mass="123435">MDREQGILPQDPFSNSVHVPKLRAPSGGQPQKPVIQNSAPATARMLRNASSSTSAALLKELNTHEHSQRQHTPQKQPSLDAPAALVPVESATKQFHRTSIGDWEFSNTIGAGSMGKVKVAKHRVTHEVCAIKIVIRSAKIWQRNHQNDPEPETEEKRKKLRDEYKKELERDERTVREAALGKIMYHPNICRLFECYTMSNHYYMLFEIVQGVQLLDYIVSHGKLKETRVRQFARSIASALDYCHSNNIVHRDLKIENIMINNKGEIKLIDFGLSNMYDRRNLLKTFCGSLYFAAPELLSCRPYIGPEIDVWSFGVVLFVLVSGKVPFDDDSVPKLHAKIKRGKVEYPEFISPLCHSLLSQMLVVNPDHRVTLKAAMEHPWMTLGFAGPPSNYLPQRSPIVLPLDLSVVREIANLGLGNEEQIARDITNLISSREYEACVERWKLDQQKANIKGYSARDDSAIIAFHPLLSTYYLVDEMRKRKLAKGALKGQTSVLDTVKASPDIPKTPAIPQKLEAADVEQPLLATVPPAYTSPHGQPAELEAMIEPAQPLPSSHPFEMDMTQQQHAGRKTHIKHTPERQERGGYNIHKNNSGGLNSLFRRLSGKRPHKNEAEWEPSSPPPQVHPFSVNDADRTPVRGVSPITQPAAVKNVTSNNSKNYLDPVDDSKLVRRVGSLKITNKEKQQVTSEYPRLPNFAIPEQPPKNAPVPIHAQPIITGATPQSNENEIKKKLQASSSPNEQRGPPTLAPSQQRRLHPTARAKSLGHSRKQSLNFKFGGPANNQLPALPTKENYDVFDDAQITDSNLLNPDGKYAANSNVHIKPMTESQILYEAEHAPPGTMPSVEYPRTLFLKGFFSVQTTSSKPLPVIRYNIIAALFKLNIQFTEVNGGFVCIYRKTENLQIGDIRSPVIGSRVTDDTDSDVANSSKLSSSSTANTRVNVIEDDGSSPSSAKLKHRRKFSLGNGILNHIRKPTLDGTEFDDYDATVNTPVTPAPANVHSRSSSYQTESENESMESLHDIRGGSDMILKNVPERNARQIDTVKEEETDDELGSINEGSTHRTPLKFEIHIVKVPLVGLYGVRFKKILGNAWIYKRLASKLLQELNL</sequence>
<dbReference type="PANTHER" id="PTHR24346">
    <property type="entry name" value="MAP/MICROTUBULE AFFINITY-REGULATING KINASE"/>
    <property type="match status" value="1"/>
</dbReference>
<evidence type="ECO:0000256" key="11">
    <source>
        <dbReference type="SAM" id="MobiDB-lite"/>
    </source>
</evidence>
<evidence type="ECO:0000256" key="2">
    <source>
        <dbReference type="ARBA" id="ARBA00012513"/>
    </source>
</evidence>
<feature type="compositionally biased region" description="Polar residues" evidence="11">
    <location>
        <begin position="998"/>
        <end position="1007"/>
    </location>
</feature>
<dbReference type="GO" id="GO:0000226">
    <property type="term" value="P:microtubule cytoskeleton organization"/>
    <property type="evidence" value="ECO:0007669"/>
    <property type="project" value="TreeGrafter"/>
</dbReference>
<dbReference type="SUPFAM" id="SSF103243">
    <property type="entry name" value="KA1-like"/>
    <property type="match status" value="1"/>
</dbReference>
<evidence type="ECO:0000256" key="9">
    <source>
        <dbReference type="ARBA" id="ARBA00048679"/>
    </source>
</evidence>
<dbReference type="AlphaFoldDB" id="A0A1B2J9U0"/>
<evidence type="ECO:0000256" key="8">
    <source>
        <dbReference type="ARBA" id="ARBA00047899"/>
    </source>
</evidence>
<dbReference type="SUPFAM" id="SSF56112">
    <property type="entry name" value="Protein kinase-like (PK-like)"/>
    <property type="match status" value="1"/>
</dbReference>
<evidence type="ECO:0000313" key="14">
    <source>
        <dbReference type="EMBL" id="ANZ74558.1"/>
    </source>
</evidence>
<comment type="catalytic activity">
    <reaction evidence="8">
        <text>L-threonyl-[protein] + ATP = O-phospho-L-threonyl-[protein] + ADP + H(+)</text>
        <dbReference type="Rhea" id="RHEA:46608"/>
        <dbReference type="Rhea" id="RHEA-COMP:11060"/>
        <dbReference type="Rhea" id="RHEA-COMP:11605"/>
        <dbReference type="ChEBI" id="CHEBI:15378"/>
        <dbReference type="ChEBI" id="CHEBI:30013"/>
        <dbReference type="ChEBI" id="CHEBI:30616"/>
        <dbReference type="ChEBI" id="CHEBI:61977"/>
        <dbReference type="ChEBI" id="CHEBI:456216"/>
        <dbReference type="EC" id="2.7.11.1"/>
    </reaction>
</comment>
<dbReference type="Pfam" id="PF00069">
    <property type="entry name" value="Pkinase"/>
    <property type="match status" value="1"/>
</dbReference>
<dbReference type="PROSITE" id="PS50032">
    <property type="entry name" value="KA1"/>
    <property type="match status" value="1"/>
</dbReference>
<dbReference type="InterPro" id="IPR000719">
    <property type="entry name" value="Prot_kinase_dom"/>
</dbReference>
<keyword evidence="3" id="KW-0723">Serine/threonine-protein kinase</keyword>
<dbReference type="InterPro" id="IPR017441">
    <property type="entry name" value="Protein_kinase_ATP_BS"/>
</dbReference>
<dbReference type="PANTHER" id="PTHR24346:SF82">
    <property type="entry name" value="KP78A-RELATED"/>
    <property type="match status" value="1"/>
</dbReference>